<gene>
    <name evidence="4" type="ORF">BJ968_004763</name>
</gene>
<protein>
    <submittedName>
        <fullName evidence="4">AcrR family transcriptional regulator</fullName>
    </submittedName>
</protein>
<sequence length="267" mass="28297">MVTQVHAENGRAGPAAAAPGATWVPDPSSAPAVIDLRASLPGGPGAGSTLSTAVQEACQRWDAHTSRTDWTDLSPMKLAILETFLGLAARHGWSSVTMRMLGQAMSVKAPSLYAHFPGGRREVVIQSLSWSAHRFARAVLSSLAGATTADDAWETLVRIHLRRQLALPESDLWDLIVATDAQVGGLPDAARATAQGHVACYEDLLTAVVVQLGVPDPSSLVRLVLTLLEGAGRWNDWSGAPEDLKHLEDRAVAVCGWVLAQARSNGH</sequence>
<comment type="caution">
    <text evidence="4">The sequence shown here is derived from an EMBL/GenBank/DDBJ whole genome shotgun (WGS) entry which is preliminary data.</text>
</comment>
<dbReference type="Pfam" id="PF00440">
    <property type="entry name" value="TetR_N"/>
    <property type="match status" value="1"/>
</dbReference>
<dbReference type="Gene3D" id="1.10.10.60">
    <property type="entry name" value="Homeodomain-like"/>
    <property type="match status" value="1"/>
</dbReference>
<evidence type="ECO:0000256" key="1">
    <source>
        <dbReference type="ARBA" id="ARBA00023125"/>
    </source>
</evidence>
<evidence type="ECO:0000259" key="3">
    <source>
        <dbReference type="Pfam" id="PF00440"/>
    </source>
</evidence>
<dbReference type="EMBL" id="JACCBB010000002">
    <property type="protein sequence ID" value="NYD25154.1"/>
    <property type="molecule type" value="Genomic_DNA"/>
</dbReference>
<feature type="domain" description="HTH tetR-type" evidence="3">
    <location>
        <begin position="80"/>
        <end position="118"/>
    </location>
</feature>
<accession>A0A7Y9DR23</accession>
<proteinExistence type="predicted"/>
<dbReference type="InterPro" id="IPR009057">
    <property type="entry name" value="Homeodomain-like_sf"/>
</dbReference>
<name>A0A7Y9DR23_9ACTN</name>
<evidence type="ECO:0000256" key="2">
    <source>
        <dbReference type="SAM" id="MobiDB-lite"/>
    </source>
</evidence>
<keyword evidence="5" id="KW-1185">Reference proteome</keyword>
<dbReference type="RefSeq" id="WP_344478886.1">
    <property type="nucleotide sequence ID" value="NZ_BAAAGN010000024.1"/>
</dbReference>
<dbReference type="SUPFAM" id="SSF46689">
    <property type="entry name" value="Homeodomain-like"/>
    <property type="match status" value="1"/>
</dbReference>
<organism evidence="4 5">
    <name type="scientific">Kineococcus aurantiacus</name>
    <dbReference type="NCBI Taxonomy" id="37633"/>
    <lineage>
        <taxon>Bacteria</taxon>
        <taxon>Bacillati</taxon>
        <taxon>Actinomycetota</taxon>
        <taxon>Actinomycetes</taxon>
        <taxon>Kineosporiales</taxon>
        <taxon>Kineosporiaceae</taxon>
        <taxon>Kineococcus</taxon>
    </lineage>
</organism>
<dbReference type="Proteomes" id="UP000521922">
    <property type="component" value="Unassembled WGS sequence"/>
</dbReference>
<feature type="region of interest" description="Disordered" evidence="2">
    <location>
        <begin position="1"/>
        <end position="24"/>
    </location>
</feature>
<dbReference type="AlphaFoldDB" id="A0A7Y9DR23"/>
<dbReference type="InterPro" id="IPR001647">
    <property type="entry name" value="HTH_TetR"/>
</dbReference>
<keyword evidence="1" id="KW-0238">DNA-binding</keyword>
<feature type="compositionally biased region" description="Low complexity" evidence="2">
    <location>
        <begin position="12"/>
        <end position="21"/>
    </location>
</feature>
<evidence type="ECO:0000313" key="5">
    <source>
        <dbReference type="Proteomes" id="UP000521922"/>
    </source>
</evidence>
<dbReference type="Gene3D" id="1.10.357.10">
    <property type="entry name" value="Tetracycline Repressor, domain 2"/>
    <property type="match status" value="1"/>
</dbReference>
<dbReference type="GO" id="GO:0003677">
    <property type="term" value="F:DNA binding"/>
    <property type="evidence" value="ECO:0007669"/>
    <property type="project" value="UniProtKB-KW"/>
</dbReference>
<reference evidence="4 5" key="1">
    <citation type="submission" date="2020-07" db="EMBL/GenBank/DDBJ databases">
        <title>Sequencing the genomes of 1000 actinobacteria strains.</title>
        <authorList>
            <person name="Klenk H.-P."/>
        </authorList>
    </citation>
    <scope>NUCLEOTIDE SEQUENCE [LARGE SCALE GENOMIC DNA]</scope>
    <source>
        <strain evidence="4 5">DSM 7487</strain>
    </source>
</reference>
<evidence type="ECO:0000313" key="4">
    <source>
        <dbReference type="EMBL" id="NYD25154.1"/>
    </source>
</evidence>